<evidence type="ECO:0000256" key="1">
    <source>
        <dbReference type="ARBA" id="ARBA00004123"/>
    </source>
</evidence>
<feature type="region of interest" description="Disordered" evidence="4">
    <location>
        <begin position="209"/>
        <end position="241"/>
    </location>
</feature>
<name>A0A061R528_9CHLO</name>
<feature type="compositionally biased region" description="Polar residues" evidence="4">
    <location>
        <begin position="435"/>
        <end position="444"/>
    </location>
</feature>
<protein>
    <submittedName>
        <fullName evidence="5">Protein DGCR14</fullName>
    </submittedName>
</protein>
<gene>
    <name evidence="5" type="primary">DGCR14</name>
    <name evidence="5" type="ORF">TSPGSL018_15052</name>
    <name evidence="6" type="ORF">TSPGSL018_25392</name>
</gene>
<feature type="region of interest" description="Disordered" evidence="4">
    <location>
        <begin position="350"/>
        <end position="519"/>
    </location>
</feature>
<organism evidence="5">
    <name type="scientific">Tetraselmis sp. GSL018</name>
    <dbReference type="NCBI Taxonomy" id="582737"/>
    <lineage>
        <taxon>Eukaryota</taxon>
        <taxon>Viridiplantae</taxon>
        <taxon>Chlorophyta</taxon>
        <taxon>core chlorophytes</taxon>
        <taxon>Chlorodendrophyceae</taxon>
        <taxon>Chlorodendrales</taxon>
        <taxon>Chlorodendraceae</taxon>
        <taxon>Tetraselmis</taxon>
    </lineage>
</organism>
<evidence type="ECO:0000313" key="6">
    <source>
        <dbReference type="EMBL" id="JAC74644.1"/>
    </source>
</evidence>
<dbReference type="Pfam" id="PF09751">
    <property type="entry name" value="Es2"/>
    <property type="match status" value="1"/>
</dbReference>
<accession>A0A061R528</accession>
<dbReference type="InterPro" id="IPR019148">
    <property type="entry name" value="Nuclear_protein_DGCR14_ESS-2"/>
</dbReference>
<dbReference type="GO" id="GO:0071013">
    <property type="term" value="C:catalytic step 2 spliceosome"/>
    <property type="evidence" value="ECO:0007669"/>
    <property type="project" value="TreeGrafter"/>
</dbReference>
<dbReference type="AlphaFoldDB" id="A0A061R528"/>
<feature type="compositionally biased region" description="Polar residues" evidence="4">
    <location>
        <begin position="288"/>
        <end position="298"/>
    </location>
</feature>
<dbReference type="PANTHER" id="PTHR12940">
    <property type="entry name" value="ES-2 PROTEIN - RELATED"/>
    <property type="match status" value="1"/>
</dbReference>
<keyword evidence="3" id="KW-0539">Nucleus</keyword>
<evidence type="ECO:0000313" key="5">
    <source>
        <dbReference type="EMBL" id="JAC65869.1"/>
    </source>
</evidence>
<feature type="region of interest" description="Disordered" evidence="4">
    <location>
        <begin position="133"/>
        <end position="156"/>
    </location>
</feature>
<dbReference type="EMBL" id="GBEZ01020834">
    <property type="protein sequence ID" value="JAC65869.1"/>
    <property type="molecule type" value="Transcribed_RNA"/>
</dbReference>
<dbReference type="EMBL" id="GBEZ01011113">
    <property type="protein sequence ID" value="JAC74644.1"/>
    <property type="molecule type" value="Transcribed_RNA"/>
</dbReference>
<reference evidence="5" key="1">
    <citation type="submission" date="2014-05" db="EMBL/GenBank/DDBJ databases">
        <title>The transcriptome of the halophilic microalga Tetraselmis sp. GSL018 isolated from the Great Salt Lake, Utah.</title>
        <authorList>
            <person name="Jinkerson R.E."/>
            <person name="D'Adamo S."/>
            <person name="Posewitz M.C."/>
        </authorList>
    </citation>
    <scope>NUCLEOTIDE SEQUENCE</scope>
    <source>
        <strain evidence="5">GSL018</strain>
    </source>
</reference>
<feature type="region of interest" description="Disordered" evidence="4">
    <location>
        <begin position="282"/>
        <end position="336"/>
    </location>
</feature>
<evidence type="ECO:0000256" key="4">
    <source>
        <dbReference type="SAM" id="MobiDB-lite"/>
    </source>
</evidence>
<sequence>MAISAQHSKIPDAKAEVQGFGQLRQVVLDEDEYTEKIERIIERDFFPDVPQLQNKLEWLQAVNSANPVLIRQAQMNIAARRAGIPTPMSATPADFATPSATPFQGGAGTPAVDAGGTASARQTMGSFRPPTGLQTPQAGEAANGIARPPLPVPQDDTPRESLNAFLHSHTGEDNASFSEILREENKRRQHKNAWLYEDKNTKLLEQASSAAAGDEQGGALALEAPRREEVSTDGYGTGNAPDGSLIGWKYNPKNSLYYLKDAAPLSSREIAERAQAANKRILHHNTRLSRPSSSSTGIFSPEGQPEASPAPGGEANGGGYAAVATPSMTPGADGMSPLMTWGDIESTPLRLEGEDGTEAGPSFRVPETPSRDLLARKLAAPASSKLRRLSTPGTASPLGLLRRGTGGTPLAPGSGVSKRAGTPLSAAARKLASQVRASTGQTPGRGTDLGLRASYSKPPLRPGTGSGPAQRATPKKAARSRPGSSGPLPESKRSNETSSGVAASAAEPKHSLTDGLLNI</sequence>
<dbReference type="PANTHER" id="PTHR12940:SF0">
    <property type="entry name" value="SPLICING FACTOR ESS-2 HOMOLOG"/>
    <property type="match status" value="1"/>
</dbReference>
<evidence type="ECO:0000256" key="2">
    <source>
        <dbReference type="ARBA" id="ARBA00009072"/>
    </source>
</evidence>
<evidence type="ECO:0000256" key="3">
    <source>
        <dbReference type="ARBA" id="ARBA00023242"/>
    </source>
</evidence>
<comment type="similarity">
    <text evidence="2">Belongs to the ESS2 family.</text>
</comment>
<comment type="subcellular location">
    <subcellularLocation>
        <location evidence="1">Nucleus</location>
    </subcellularLocation>
</comment>
<proteinExistence type="inferred from homology"/>